<gene>
    <name evidence="2" type="ORF">J2Z82_002635</name>
</gene>
<dbReference type="SUPFAM" id="SSF53474">
    <property type="entry name" value="alpha/beta-Hydrolases"/>
    <property type="match status" value="1"/>
</dbReference>
<evidence type="ECO:0000313" key="3">
    <source>
        <dbReference type="Proteomes" id="UP001519328"/>
    </source>
</evidence>
<organism evidence="2 3">
    <name type="scientific">Virgibacillus litoralis</name>
    <dbReference type="NCBI Taxonomy" id="578221"/>
    <lineage>
        <taxon>Bacteria</taxon>
        <taxon>Bacillati</taxon>
        <taxon>Bacillota</taxon>
        <taxon>Bacilli</taxon>
        <taxon>Bacillales</taxon>
        <taxon>Bacillaceae</taxon>
        <taxon>Virgibacillus</taxon>
    </lineage>
</organism>
<dbReference type="PANTHER" id="PTHR43798:SF33">
    <property type="entry name" value="HYDROLASE, PUTATIVE (AFU_ORTHOLOGUE AFUA_2G14860)-RELATED"/>
    <property type="match status" value="1"/>
</dbReference>
<dbReference type="InterPro" id="IPR029058">
    <property type="entry name" value="AB_hydrolase_fold"/>
</dbReference>
<name>A0ABS4HFI6_9BACI</name>
<protein>
    <submittedName>
        <fullName evidence="2">Pimeloyl-ACP methyl ester carboxylesterase</fullName>
    </submittedName>
</protein>
<sequence length="246" mass="28127">MDMILHTDVFGDGEPIVFLHTGLQTGLIDFEYQKEYFKDKYKIILPDLRGHGKSIENDFSNFFCDSASDVAETLNDLGVKSAHIVGCSLGGLVGLFFAKKYPNKVRSLTISGVLAEKPDNWLEMHKQDAEHQAQLLLDDDTVNYFDNLHSSDWKQFLYMAKDEDWYPFQQTKDLNGIESPVLYMVGEGNKGETNSAILYQIMKEDVHVSIIPFASHLVHSEQPELYTKILEMFLHDTDQNIEHGMR</sequence>
<dbReference type="PRINTS" id="PR00111">
    <property type="entry name" value="ABHYDROLASE"/>
</dbReference>
<dbReference type="Proteomes" id="UP001519328">
    <property type="component" value="Unassembled WGS sequence"/>
</dbReference>
<dbReference type="EMBL" id="JAGGKK010000014">
    <property type="protein sequence ID" value="MBP1949695.1"/>
    <property type="molecule type" value="Genomic_DNA"/>
</dbReference>
<evidence type="ECO:0000313" key="2">
    <source>
        <dbReference type="EMBL" id="MBP1949695.1"/>
    </source>
</evidence>
<evidence type="ECO:0000259" key="1">
    <source>
        <dbReference type="Pfam" id="PF00561"/>
    </source>
</evidence>
<dbReference type="PANTHER" id="PTHR43798">
    <property type="entry name" value="MONOACYLGLYCEROL LIPASE"/>
    <property type="match status" value="1"/>
</dbReference>
<reference evidence="2 3" key="1">
    <citation type="submission" date="2021-03" db="EMBL/GenBank/DDBJ databases">
        <title>Genomic Encyclopedia of Type Strains, Phase IV (KMG-IV): sequencing the most valuable type-strain genomes for metagenomic binning, comparative biology and taxonomic classification.</title>
        <authorList>
            <person name="Goeker M."/>
        </authorList>
    </citation>
    <scope>NUCLEOTIDE SEQUENCE [LARGE SCALE GENOMIC DNA]</scope>
    <source>
        <strain evidence="2 3">DSM 21085</strain>
    </source>
</reference>
<dbReference type="Pfam" id="PF00561">
    <property type="entry name" value="Abhydrolase_1"/>
    <property type="match status" value="1"/>
</dbReference>
<proteinExistence type="predicted"/>
<dbReference type="Gene3D" id="3.40.50.1820">
    <property type="entry name" value="alpha/beta hydrolase"/>
    <property type="match status" value="1"/>
</dbReference>
<comment type="caution">
    <text evidence="2">The sequence shown here is derived from an EMBL/GenBank/DDBJ whole genome shotgun (WGS) entry which is preliminary data.</text>
</comment>
<dbReference type="InterPro" id="IPR050266">
    <property type="entry name" value="AB_hydrolase_sf"/>
</dbReference>
<accession>A0ABS4HFI6</accession>
<keyword evidence="3" id="KW-1185">Reference proteome</keyword>
<dbReference type="InterPro" id="IPR000073">
    <property type="entry name" value="AB_hydrolase_1"/>
</dbReference>
<feature type="domain" description="AB hydrolase-1" evidence="1">
    <location>
        <begin position="15"/>
        <end position="137"/>
    </location>
</feature>